<accession>A0A8D8MBJ1</accession>
<reference evidence="2" key="1">
    <citation type="submission" date="2021-05" db="EMBL/GenBank/DDBJ databases">
        <authorList>
            <person name="Alioto T."/>
            <person name="Alioto T."/>
            <person name="Gomez Garrido J."/>
        </authorList>
    </citation>
    <scope>NUCLEOTIDE SEQUENCE</scope>
</reference>
<protein>
    <submittedName>
        <fullName evidence="2">Uncharacterized protein</fullName>
    </submittedName>
</protein>
<organism evidence="2">
    <name type="scientific">Cacopsylla melanoneura</name>
    <dbReference type="NCBI Taxonomy" id="428564"/>
    <lineage>
        <taxon>Eukaryota</taxon>
        <taxon>Metazoa</taxon>
        <taxon>Ecdysozoa</taxon>
        <taxon>Arthropoda</taxon>
        <taxon>Hexapoda</taxon>
        <taxon>Insecta</taxon>
        <taxon>Pterygota</taxon>
        <taxon>Neoptera</taxon>
        <taxon>Paraneoptera</taxon>
        <taxon>Hemiptera</taxon>
        <taxon>Sternorrhyncha</taxon>
        <taxon>Psylloidea</taxon>
        <taxon>Psyllidae</taxon>
        <taxon>Psyllinae</taxon>
        <taxon>Cacopsylla</taxon>
    </lineage>
</organism>
<dbReference type="EMBL" id="HBUF01047079">
    <property type="protein sequence ID" value="CAG6620131.1"/>
    <property type="molecule type" value="Transcribed_RNA"/>
</dbReference>
<feature type="transmembrane region" description="Helical" evidence="1">
    <location>
        <begin position="21"/>
        <end position="45"/>
    </location>
</feature>
<feature type="transmembrane region" description="Helical" evidence="1">
    <location>
        <begin position="105"/>
        <end position="122"/>
    </location>
</feature>
<keyword evidence="1" id="KW-0812">Transmembrane</keyword>
<keyword evidence="1" id="KW-1133">Transmembrane helix</keyword>
<evidence type="ECO:0000313" key="2">
    <source>
        <dbReference type="EMBL" id="CAG6620131.1"/>
    </source>
</evidence>
<proteinExistence type="predicted"/>
<keyword evidence="1" id="KW-0472">Membrane</keyword>
<evidence type="ECO:0000256" key="1">
    <source>
        <dbReference type="SAM" id="Phobius"/>
    </source>
</evidence>
<dbReference type="AlphaFoldDB" id="A0A8D8MBJ1"/>
<sequence length="123" mass="14114">MKEISRIRKLSAKTRFENSRVGSDCVLCRRLIVVDILIIIILMIIKKDHIITYNIYFTISRYLFKEPKLVKSGSLEIFDAHPRFANPAQVKIAHPQYANPTKVKAHPGFLHLAALFATILILQ</sequence>
<name>A0A8D8MBJ1_9HEMI</name>